<dbReference type="GO" id="GO:0098719">
    <property type="term" value="P:sodium ion import across plasma membrane"/>
    <property type="evidence" value="ECO:0007669"/>
    <property type="project" value="TreeGrafter"/>
</dbReference>
<feature type="transmembrane region" description="Helical" evidence="11">
    <location>
        <begin position="429"/>
        <end position="452"/>
    </location>
</feature>
<keyword evidence="7 11" id="KW-0472">Membrane</keyword>
<dbReference type="PRINTS" id="PR01084">
    <property type="entry name" value="NAHEXCHNGR"/>
</dbReference>
<reference evidence="15" key="1">
    <citation type="submission" date="2020-12" db="UniProtKB">
        <authorList>
            <consortium name="WormBaseParasite"/>
        </authorList>
    </citation>
    <scope>IDENTIFICATION</scope>
    <source>
        <strain evidence="15">MHco3</strain>
    </source>
</reference>
<evidence type="ECO:0000256" key="12">
    <source>
        <dbReference type="SAM" id="SignalP"/>
    </source>
</evidence>
<evidence type="ECO:0000313" key="14">
    <source>
        <dbReference type="Proteomes" id="UP000025227"/>
    </source>
</evidence>
<evidence type="ECO:0000256" key="8">
    <source>
        <dbReference type="ARBA" id="ARBA00023201"/>
    </source>
</evidence>
<dbReference type="PANTHER" id="PTHR10110">
    <property type="entry name" value="SODIUM/HYDROGEN EXCHANGER"/>
    <property type="match status" value="1"/>
</dbReference>
<evidence type="ECO:0000313" key="15">
    <source>
        <dbReference type="WBParaSite" id="HCON_00051150-00001"/>
    </source>
</evidence>
<evidence type="ECO:0000256" key="4">
    <source>
        <dbReference type="ARBA" id="ARBA00022989"/>
    </source>
</evidence>
<evidence type="ECO:0000259" key="13">
    <source>
        <dbReference type="Pfam" id="PF00999"/>
    </source>
</evidence>
<feature type="transmembrane region" description="Helical" evidence="11">
    <location>
        <begin position="244"/>
        <end position="265"/>
    </location>
</feature>
<keyword evidence="3 9" id="KW-0812">Transmembrane</keyword>
<keyword evidence="6 9" id="KW-0406">Ion transport</keyword>
<evidence type="ECO:0000256" key="2">
    <source>
        <dbReference type="ARBA" id="ARBA00022448"/>
    </source>
</evidence>
<dbReference type="OrthoDB" id="196264at2759"/>
<evidence type="ECO:0000256" key="7">
    <source>
        <dbReference type="ARBA" id="ARBA00023136"/>
    </source>
</evidence>
<feature type="compositionally biased region" description="Basic and acidic residues" evidence="10">
    <location>
        <begin position="613"/>
        <end position="624"/>
    </location>
</feature>
<keyword evidence="14" id="KW-1185">Reference proteome</keyword>
<dbReference type="InterPro" id="IPR018422">
    <property type="entry name" value="Cation/H_exchanger_CPA1"/>
</dbReference>
<dbReference type="Pfam" id="PF00999">
    <property type="entry name" value="Na_H_Exchanger"/>
    <property type="match status" value="1"/>
</dbReference>
<dbReference type="GO" id="GO:0015386">
    <property type="term" value="F:potassium:proton antiporter activity"/>
    <property type="evidence" value="ECO:0007669"/>
    <property type="project" value="TreeGrafter"/>
</dbReference>
<accession>A0A7I4Y698</accession>
<evidence type="ECO:0000256" key="3">
    <source>
        <dbReference type="ARBA" id="ARBA00022692"/>
    </source>
</evidence>
<feature type="transmembrane region" description="Helical" evidence="11">
    <location>
        <begin position="364"/>
        <end position="390"/>
    </location>
</feature>
<feature type="transmembrane region" description="Helical" evidence="11">
    <location>
        <begin position="201"/>
        <end position="224"/>
    </location>
</feature>
<dbReference type="GO" id="GO:0005886">
    <property type="term" value="C:plasma membrane"/>
    <property type="evidence" value="ECO:0007669"/>
    <property type="project" value="TreeGrafter"/>
</dbReference>
<feature type="transmembrane region" description="Helical" evidence="11">
    <location>
        <begin position="330"/>
        <end position="352"/>
    </location>
</feature>
<keyword evidence="9" id="KW-0050">Antiport</keyword>
<evidence type="ECO:0000256" key="10">
    <source>
        <dbReference type="SAM" id="MobiDB-lite"/>
    </source>
</evidence>
<dbReference type="GO" id="GO:0015385">
    <property type="term" value="F:sodium:proton antiporter activity"/>
    <property type="evidence" value="ECO:0007669"/>
    <property type="project" value="InterPro"/>
</dbReference>
<dbReference type="OMA" id="FLLICYA"/>
<dbReference type="Gene3D" id="6.10.140.1330">
    <property type="match status" value="1"/>
</dbReference>
<dbReference type="WBParaSite" id="HCON_00051150-00001">
    <property type="protein sequence ID" value="HCON_00051150-00001"/>
    <property type="gene ID" value="HCON_00051150"/>
</dbReference>
<keyword evidence="12" id="KW-0732">Signal</keyword>
<protein>
    <recommendedName>
        <fullName evidence="9">Sodium/hydrogen exchanger</fullName>
    </recommendedName>
</protein>
<evidence type="ECO:0000256" key="5">
    <source>
        <dbReference type="ARBA" id="ARBA00023053"/>
    </source>
</evidence>
<evidence type="ECO:0000256" key="11">
    <source>
        <dbReference type="SAM" id="Phobius"/>
    </source>
</evidence>
<keyword evidence="4 11" id="KW-1133">Transmembrane helix</keyword>
<comment type="subcellular location">
    <subcellularLocation>
        <location evidence="1">Membrane</location>
        <topology evidence="1">Multi-pass membrane protein</topology>
    </subcellularLocation>
</comment>
<feature type="chain" id="PRO_5029768801" description="Sodium/hydrogen exchanger" evidence="12">
    <location>
        <begin position="21"/>
        <end position="631"/>
    </location>
</feature>
<feature type="signal peptide" evidence="12">
    <location>
        <begin position="1"/>
        <end position="20"/>
    </location>
</feature>
<organism evidence="14 15">
    <name type="scientific">Haemonchus contortus</name>
    <name type="common">Barber pole worm</name>
    <dbReference type="NCBI Taxonomy" id="6289"/>
    <lineage>
        <taxon>Eukaryota</taxon>
        <taxon>Metazoa</taxon>
        <taxon>Ecdysozoa</taxon>
        <taxon>Nematoda</taxon>
        <taxon>Chromadorea</taxon>
        <taxon>Rhabditida</taxon>
        <taxon>Rhabditina</taxon>
        <taxon>Rhabditomorpha</taxon>
        <taxon>Strongyloidea</taxon>
        <taxon>Trichostrongylidae</taxon>
        <taxon>Haemonchus</taxon>
    </lineage>
</organism>
<feature type="region of interest" description="Disordered" evidence="10">
    <location>
        <begin position="601"/>
        <end position="631"/>
    </location>
</feature>
<keyword evidence="8 9" id="KW-0739">Sodium transport</keyword>
<feature type="transmembrane region" description="Helical" evidence="11">
    <location>
        <begin position="47"/>
        <end position="68"/>
    </location>
</feature>
<name>A0A7I4Y698_HAECO</name>
<keyword evidence="5" id="KW-0915">Sodium</keyword>
<feature type="transmembrane region" description="Helical" evidence="11">
    <location>
        <begin position="104"/>
        <end position="125"/>
    </location>
</feature>
<feature type="domain" description="Cation/H+ exchanger transmembrane" evidence="13">
    <location>
        <begin position="57"/>
        <end position="452"/>
    </location>
</feature>
<dbReference type="AlphaFoldDB" id="A0A7I4Y698"/>
<sequence length="631" mass="70615">MKCAWHWILLIALSLAITAAGDCDNEEEEEPLTRYPIALFKWSEVKVPLTVSLWLVGASIAKIIFHAIPHLTEMFPDSALLIMIGLIIGIIFNLLGVAKNEFFLGSEVFMLFLLPPLVFDAGYFMPARQFFDNLGSILCFAMIGTTFNIVAIALSLWAISLTGLFSVETPLIHLLLFGSVAADVDPVAVIVIFEELGVNEILFISVFGESLLNDGVAVVFYRMFASFTEIGPENLITMDYVNGAISYLVVCFGGIGIGLLVALCASFITKYTHHAEVTVLNPVFVIVLPFLAYLISEMFGLSSIMAIVFCGAAMKQYVKENVPEQALHSINYFIKVLSMCSETVIFVFLGLSTVSSDHHWDTPFIVLTTVFCLIYRTLGVVVMCFVLNKYRLNKFSKVDQFIMAYGGLRGAIAYGLVVALPNIPAKNMFITSCIVVIYFTVFLQGITLKPIAEFLQVEKKNIHKKNMTEHIYQELIDYTMSGMEDIAGFKGHHWIRESFQYVNQNYLKPLLVNRKSMKQMDNTKIVRMFERLQLQDAKDLVKGKGDFAKNQIFVQALLEHTRSRSNTNGDGTPGFTSVDVLRLRDHHGVTVYGEQPNSIMLDDMRSNSFGEPDDCRSYQARRESVGSQTNL</sequence>
<comment type="similarity">
    <text evidence="9">Belongs to the monovalent cation:proton antiporter 1 (CPA1) transporter (TC 2.A.36) family.</text>
</comment>
<evidence type="ECO:0000256" key="1">
    <source>
        <dbReference type="ARBA" id="ARBA00004141"/>
    </source>
</evidence>
<dbReference type="PANTHER" id="PTHR10110:SF92">
    <property type="entry name" value="NA(+)_H(+) EXCHANGER PROTEIN 2-RELATED"/>
    <property type="match status" value="1"/>
</dbReference>
<dbReference type="InterPro" id="IPR006153">
    <property type="entry name" value="Cation/H_exchanger_TM"/>
</dbReference>
<evidence type="ECO:0000256" key="6">
    <source>
        <dbReference type="ARBA" id="ARBA00023065"/>
    </source>
</evidence>
<dbReference type="InterPro" id="IPR004709">
    <property type="entry name" value="NaH_exchanger"/>
</dbReference>
<evidence type="ECO:0000256" key="9">
    <source>
        <dbReference type="RuleBase" id="RU003722"/>
    </source>
</evidence>
<dbReference type="GO" id="GO:0051453">
    <property type="term" value="P:regulation of intracellular pH"/>
    <property type="evidence" value="ECO:0007669"/>
    <property type="project" value="TreeGrafter"/>
</dbReference>
<dbReference type="NCBIfam" id="TIGR00840">
    <property type="entry name" value="b_cpa1"/>
    <property type="match status" value="1"/>
</dbReference>
<feature type="transmembrane region" description="Helical" evidence="11">
    <location>
        <begin position="402"/>
        <end position="423"/>
    </location>
</feature>
<feature type="transmembrane region" description="Helical" evidence="11">
    <location>
        <begin position="171"/>
        <end position="194"/>
    </location>
</feature>
<keyword evidence="2 9" id="KW-0813">Transport</keyword>
<feature type="transmembrane region" description="Helical" evidence="11">
    <location>
        <begin position="137"/>
        <end position="159"/>
    </location>
</feature>
<feature type="transmembrane region" description="Helical" evidence="11">
    <location>
        <begin position="80"/>
        <end position="98"/>
    </location>
</feature>
<dbReference type="Proteomes" id="UP000025227">
    <property type="component" value="Unplaced"/>
</dbReference>
<proteinExistence type="inferred from homology"/>